<dbReference type="GO" id="GO:0046081">
    <property type="term" value="P:dUTP catabolic process"/>
    <property type="evidence" value="ECO:0007669"/>
    <property type="project" value="UniProtKB-UniRule"/>
</dbReference>
<reference evidence="7" key="1">
    <citation type="submission" date="2015-07" db="EMBL/GenBank/DDBJ databases">
        <title>Adaptation to a free-living lifestyle via gene acquisitions in the diplomonad Trepomonas sp. PC1.</title>
        <authorList>
            <person name="Xu F."/>
            <person name="Jerlstrom-Hultqvist J."/>
            <person name="Kolisko M."/>
            <person name="Simpson A.G.B."/>
            <person name="Roger A.J."/>
            <person name="Svard S.G."/>
            <person name="Andersson J.O."/>
        </authorList>
    </citation>
    <scope>NUCLEOTIDE SEQUENCE</scope>
    <source>
        <strain evidence="7">PC1</strain>
    </source>
</reference>
<organism evidence="7">
    <name type="scientific">Trepomonas sp. PC1</name>
    <dbReference type="NCBI Taxonomy" id="1076344"/>
    <lineage>
        <taxon>Eukaryota</taxon>
        <taxon>Metamonada</taxon>
        <taxon>Diplomonadida</taxon>
        <taxon>Hexamitidae</taxon>
        <taxon>Hexamitinae</taxon>
        <taxon>Trepomonas</taxon>
    </lineage>
</organism>
<dbReference type="Gene3D" id="2.70.40.10">
    <property type="match status" value="1"/>
</dbReference>
<comment type="similarity">
    <text evidence="2 5">Belongs to the dUTPase family.</text>
</comment>
<protein>
    <recommendedName>
        <fullName evidence="5">Deoxyuridine 5'-triphosphate nucleotidohydrolase</fullName>
        <shortName evidence="5">dUTPase</shortName>
        <ecNumber evidence="5">3.6.1.23</ecNumber>
    </recommendedName>
    <alternativeName>
        <fullName evidence="5">dUTP pyrophosphatase</fullName>
    </alternativeName>
</protein>
<dbReference type="GO" id="GO:0000287">
    <property type="term" value="F:magnesium ion binding"/>
    <property type="evidence" value="ECO:0007669"/>
    <property type="project" value="UniProtKB-UniRule"/>
</dbReference>
<dbReference type="InterPro" id="IPR008181">
    <property type="entry name" value="dUTPase"/>
</dbReference>
<dbReference type="AlphaFoldDB" id="A0A146K2X0"/>
<dbReference type="NCBIfam" id="NF001862">
    <property type="entry name" value="PRK00601.1"/>
    <property type="match status" value="1"/>
</dbReference>
<dbReference type="EMBL" id="GDID01005808">
    <property type="protein sequence ID" value="JAP90798.1"/>
    <property type="molecule type" value="Transcribed_RNA"/>
</dbReference>
<dbReference type="PANTHER" id="PTHR11241">
    <property type="entry name" value="DEOXYURIDINE 5'-TRIPHOSPHATE NUCLEOTIDOHYDROLASE"/>
    <property type="match status" value="1"/>
</dbReference>
<dbReference type="InterPro" id="IPR029054">
    <property type="entry name" value="dUTPase-like"/>
</dbReference>
<comment type="pathway">
    <text evidence="1 5">Pyrimidine metabolism; dUMP biosynthesis; dUMP from dCTP (dUTP route): step 2/2.</text>
</comment>
<dbReference type="Pfam" id="PF00692">
    <property type="entry name" value="dUTPase"/>
    <property type="match status" value="1"/>
</dbReference>
<evidence type="ECO:0000256" key="5">
    <source>
        <dbReference type="RuleBase" id="RU367024"/>
    </source>
</evidence>
<accession>A0A146K2X0</accession>
<gene>
    <name evidence="7" type="ORF">TPC1_17796</name>
</gene>
<dbReference type="SUPFAM" id="SSF51283">
    <property type="entry name" value="dUTPase-like"/>
    <property type="match status" value="1"/>
</dbReference>
<keyword evidence="5" id="KW-0479">Metal-binding</keyword>
<keyword evidence="3 5" id="KW-0378">Hydrolase</keyword>
<comment type="function">
    <text evidence="5">Involved in nucleotide metabolism via production of dUMP, the immediate precursor of thymidine nucleotides, and decreases the intracellular concentration of dUTP so that uracil cannot be incorporated into DNA.</text>
</comment>
<dbReference type="PANTHER" id="PTHR11241:SF0">
    <property type="entry name" value="DEOXYURIDINE 5'-TRIPHOSPHATE NUCLEOTIDOHYDROLASE"/>
    <property type="match status" value="1"/>
</dbReference>
<name>A0A146K2X0_9EUKA</name>
<feature type="domain" description="dUTPase-like" evidence="6">
    <location>
        <begin position="12"/>
        <end position="143"/>
    </location>
</feature>
<dbReference type="EC" id="3.6.1.23" evidence="5"/>
<evidence type="ECO:0000313" key="7">
    <source>
        <dbReference type="EMBL" id="JAP90798.1"/>
    </source>
</evidence>
<dbReference type="InterPro" id="IPR036157">
    <property type="entry name" value="dUTPase-like_sf"/>
</dbReference>
<dbReference type="HAMAP" id="MF_00116">
    <property type="entry name" value="dUTPase_bact"/>
    <property type="match status" value="1"/>
</dbReference>
<dbReference type="UniPathway" id="UPA00610">
    <property type="reaction ID" value="UER00666"/>
</dbReference>
<evidence type="ECO:0000256" key="3">
    <source>
        <dbReference type="ARBA" id="ARBA00022801"/>
    </source>
</evidence>
<dbReference type="NCBIfam" id="TIGR00576">
    <property type="entry name" value="dut"/>
    <property type="match status" value="1"/>
</dbReference>
<dbReference type="CDD" id="cd07557">
    <property type="entry name" value="trimeric_dUTPase"/>
    <property type="match status" value="1"/>
</dbReference>
<dbReference type="GO" id="GO:0006226">
    <property type="term" value="P:dUMP biosynthetic process"/>
    <property type="evidence" value="ECO:0007669"/>
    <property type="project" value="UniProtKB-UniRule"/>
</dbReference>
<dbReference type="InterPro" id="IPR033704">
    <property type="entry name" value="dUTPase_trimeric"/>
</dbReference>
<keyword evidence="5" id="KW-0460">Magnesium</keyword>
<comment type="cofactor">
    <cofactor evidence="5">
        <name>Mg(2+)</name>
        <dbReference type="ChEBI" id="CHEBI:18420"/>
    </cofactor>
</comment>
<keyword evidence="4 5" id="KW-0546">Nucleotide metabolism</keyword>
<evidence type="ECO:0000256" key="4">
    <source>
        <dbReference type="ARBA" id="ARBA00023080"/>
    </source>
</evidence>
<evidence type="ECO:0000256" key="1">
    <source>
        <dbReference type="ARBA" id="ARBA00005142"/>
    </source>
</evidence>
<evidence type="ECO:0000256" key="2">
    <source>
        <dbReference type="ARBA" id="ARBA00006581"/>
    </source>
</evidence>
<comment type="catalytic activity">
    <reaction evidence="5">
        <text>dUTP + H2O = dUMP + diphosphate + H(+)</text>
        <dbReference type="Rhea" id="RHEA:10248"/>
        <dbReference type="ChEBI" id="CHEBI:15377"/>
        <dbReference type="ChEBI" id="CHEBI:15378"/>
        <dbReference type="ChEBI" id="CHEBI:33019"/>
        <dbReference type="ChEBI" id="CHEBI:61555"/>
        <dbReference type="ChEBI" id="CHEBI:246422"/>
        <dbReference type="EC" id="3.6.1.23"/>
    </reaction>
</comment>
<proteinExistence type="inferred from homology"/>
<dbReference type="GO" id="GO:0004170">
    <property type="term" value="F:dUTP diphosphatase activity"/>
    <property type="evidence" value="ECO:0007669"/>
    <property type="project" value="UniProtKB-UniRule"/>
</dbReference>
<sequence length="144" mass="15506">MHPTINVTSAKNGQIPQYQTKLASGADICAKLEEEITIPPNKTALIPTGMFLEIPAGFEGQVRSRSGLALKHQVSVLNCPGTIDADYRGEIKVILINHGESNFTVRNGDRIAQLVFCQVHQAIFSVGDLGKTERGQEGFGSTGK</sequence>
<evidence type="ECO:0000259" key="6">
    <source>
        <dbReference type="Pfam" id="PF00692"/>
    </source>
</evidence>